<protein>
    <recommendedName>
        <fullName evidence="4">dihydrolipoyllysine-residue succinyltransferase</fullName>
        <ecNumber evidence="4">2.3.1.61</ecNumber>
    </recommendedName>
    <alternativeName>
        <fullName evidence="9">2-oxoglutarate dehydrogenase complex component E2</fullName>
    </alternativeName>
</protein>
<organism evidence="11 12">
    <name type="scientific">Puccinia triticina</name>
    <dbReference type="NCBI Taxonomy" id="208348"/>
    <lineage>
        <taxon>Eukaryota</taxon>
        <taxon>Fungi</taxon>
        <taxon>Dikarya</taxon>
        <taxon>Basidiomycota</taxon>
        <taxon>Pucciniomycotina</taxon>
        <taxon>Pucciniomycetes</taxon>
        <taxon>Pucciniales</taxon>
        <taxon>Pucciniaceae</taxon>
        <taxon>Puccinia</taxon>
    </lineage>
</organism>
<evidence type="ECO:0000256" key="7">
    <source>
        <dbReference type="ARBA" id="ARBA00022823"/>
    </source>
</evidence>
<dbReference type="InterPro" id="IPR001078">
    <property type="entry name" value="2-oxoacid_DH_actylTfrase"/>
</dbReference>
<reference evidence="11" key="1">
    <citation type="submission" date="2022-10" db="EMBL/GenBank/DDBJ databases">
        <title>Puccinia triticina Genome sequencing and assembly.</title>
        <authorList>
            <person name="Li C."/>
        </authorList>
    </citation>
    <scope>NUCLEOTIDE SEQUENCE</scope>
    <source>
        <strain evidence="11">Pt15</strain>
    </source>
</reference>
<dbReference type="Proteomes" id="UP001164743">
    <property type="component" value="Chromosome 1A"/>
</dbReference>
<evidence type="ECO:0000256" key="4">
    <source>
        <dbReference type="ARBA" id="ARBA00012945"/>
    </source>
</evidence>
<sequence>MSVFAKAACLALKEILGANASIEGPGTGNQVVYWDYFDLSVAVATPKGLVTLVVRNTKNLGLVDIKQEIPRLGAKAKDNKLLLEDTAGGTFTISNGGFSSAYHQLPPQSAVLGMHPIKDTPVFRNGHIAIRRAQLPSPPSALPLPLPPR</sequence>
<dbReference type="InterPro" id="IPR050537">
    <property type="entry name" value="2-oxoacid_dehydrogenase"/>
</dbReference>
<comment type="cofactor">
    <cofactor evidence="1">
        <name>(R)-lipoate</name>
        <dbReference type="ChEBI" id="CHEBI:83088"/>
    </cofactor>
</comment>
<evidence type="ECO:0000313" key="12">
    <source>
        <dbReference type="Proteomes" id="UP001164743"/>
    </source>
</evidence>
<keyword evidence="5" id="KW-0816">Tricarboxylic acid cycle</keyword>
<dbReference type="EMBL" id="CP110421">
    <property type="protein sequence ID" value="WAQ80995.1"/>
    <property type="molecule type" value="Genomic_DNA"/>
</dbReference>
<dbReference type="SUPFAM" id="SSF52777">
    <property type="entry name" value="CoA-dependent acyltransferases"/>
    <property type="match status" value="1"/>
</dbReference>
<evidence type="ECO:0000259" key="10">
    <source>
        <dbReference type="Pfam" id="PF00198"/>
    </source>
</evidence>
<evidence type="ECO:0000256" key="6">
    <source>
        <dbReference type="ARBA" id="ARBA00022679"/>
    </source>
</evidence>
<evidence type="ECO:0000256" key="9">
    <source>
        <dbReference type="ARBA" id="ARBA00032406"/>
    </source>
</evidence>
<evidence type="ECO:0000256" key="2">
    <source>
        <dbReference type="ARBA" id="ARBA00005145"/>
    </source>
</evidence>
<feature type="domain" description="2-oxoacid dehydrogenase acyltransferase catalytic" evidence="10">
    <location>
        <begin position="1"/>
        <end position="132"/>
    </location>
</feature>
<dbReference type="EC" id="2.3.1.61" evidence="4"/>
<dbReference type="Pfam" id="PF00198">
    <property type="entry name" value="2-oxoacid_dh"/>
    <property type="match status" value="1"/>
</dbReference>
<dbReference type="PANTHER" id="PTHR43416:SF5">
    <property type="entry name" value="DIHYDROLIPOYLLYSINE-RESIDUE SUCCINYLTRANSFERASE COMPONENT OF 2-OXOGLUTARATE DEHYDROGENASE COMPLEX, MITOCHONDRIAL"/>
    <property type="match status" value="1"/>
</dbReference>
<keyword evidence="12" id="KW-1185">Reference proteome</keyword>
<proteinExistence type="inferred from homology"/>
<keyword evidence="7" id="KW-0450">Lipoyl</keyword>
<dbReference type="Gene3D" id="3.30.559.10">
    <property type="entry name" value="Chloramphenicol acetyltransferase-like domain"/>
    <property type="match status" value="1"/>
</dbReference>
<comment type="similarity">
    <text evidence="3">Belongs to the 2-oxoacid dehydrogenase family.</text>
</comment>
<name>A0ABY7C760_9BASI</name>
<keyword evidence="8" id="KW-0012">Acyltransferase</keyword>
<dbReference type="RefSeq" id="XP_053016550.1">
    <property type="nucleotide sequence ID" value="XM_053165350.1"/>
</dbReference>
<dbReference type="InterPro" id="IPR023213">
    <property type="entry name" value="CAT-like_dom_sf"/>
</dbReference>
<comment type="pathway">
    <text evidence="2">Amino-acid degradation; L-lysine degradation via saccharopine pathway; glutaryl-CoA from L-lysine: step 6/6.</text>
</comment>
<gene>
    <name evidence="11" type="ORF">PtA15_1A333</name>
</gene>
<evidence type="ECO:0000256" key="5">
    <source>
        <dbReference type="ARBA" id="ARBA00022532"/>
    </source>
</evidence>
<accession>A0ABY7C760</accession>
<evidence type="ECO:0000256" key="8">
    <source>
        <dbReference type="ARBA" id="ARBA00023315"/>
    </source>
</evidence>
<evidence type="ECO:0000256" key="1">
    <source>
        <dbReference type="ARBA" id="ARBA00001938"/>
    </source>
</evidence>
<keyword evidence="6" id="KW-0808">Transferase</keyword>
<evidence type="ECO:0000256" key="3">
    <source>
        <dbReference type="ARBA" id="ARBA00007317"/>
    </source>
</evidence>
<dbReference type="GeneID" id="77806245"/>
<evidence type="ECO:0000313" key="11">
    <source>
        <dbReference type="EMBL" id="WAQ80995.1"/>
    </source>
</evidence>
<dbReference type="PANTHER" id="PTHR43416">
    <property type="entry name" value="DIHYDROLIPOYLLYSINE-RESIDUE SUCCINYLTRANSFERASE COMPONENT OF 2-OXOGLUTARATE DEHYDROGENASE COMPLEX, MITOCHONDRIAL-RELATED"/>
    <property type="match status" value="1"/>
</dbReference>